<proteinExistence type="inferred from homology"/>
<dbReference type="InterPro" id="IPR020945">
    <property type="entry name" value="DMSO/NO3_reduct_chaperone"/>
</dbReference>
<evidence type="ECO:0000256" key="1">
    <source>
        <dbReference type="ARBA" id="ARBA00022490"/>
    </source>
</evidence>
<accession>A0A5J6PSP7</accession>
<dbReference type="AlphaFoldDB" id="A0A5J6PSP7"/>
<reference evidence="3 4" key="1">
    <citation type="submission" date="2018-08" db="EMBL/GenBank/DDBJ databases">
        <title>Neisseria zalophi ATCC BAA-2455 complete genome.</title>
        <authorList>
            <person name="Veseli I.A."/>
            <person name="Buttler R."/>
            <person name="Mascarenhas dos Santos A.C."/>
            <person name="Pombert J.-F."/>
        </authorList>
    </citation>
    <scope>NUCLEOTIDE SEQUENCE [LARGE SCALE GENOMIC DNA]</scope>
    <source>
        <strain evidence="3 4">ATCC BAA-2455</strain>
    </source>
</reference>
<dbReference type="PANTHER" id="PTHR34227:SF11">
    <property type="entry name" value="CHAPERONE PROTEIN TORD"/>
    <property type="match status" value="1"/>
</dbReference>
<dbReference type="PANTHER" id="PTHR34227">
    <property type="entry name" value="CHAPERONE PROTEIN YCDY"/>
    <property type="match status" value="1"/>
</dbReference>
<protein>
    <submittedName>
        <fullName evidence="3">Molecular chaperone TorD</fullName>
    </submittedName>
</protein>
<dbReference type="GO" id="GO:0051259">
    <property type="term" value="P:protein complex oligomerization"/>
    <property type="evidence" value="ECO:0007669"/>
    <property type="project" value="InterPro"/>
</dbReference>
<evidence type="ECO:0000256" key="2">
    <source>
        <dbReference type="ARBA" id="ARBA00023186"/>
    </source>
</evidence>
<dbReference type="RefSeq" id="WP_151050404.1">
    <property type="nucleotide sequence ID" value="NZ_CP031700.1"/>
</dbReference>
<dbReference type="Gene3D" id="1.20.120.1820">
    <property type="match status" value="1"/>
</dbReference>
<keyword evidence="2" id="KW-0143">Chaperone</keyword>
<name>A0A5J6PSP7_9NEIS</name>
<dbReference type="HAMAP" id="MF_01150">
    <property type="entry name" value="TorD"/>
    <property type="match status" value="1"/>
</dbReference>
<dbReference type="OrthoDB" id="7849731at2"/>
<dbReference type="InterPro" id="IPR050289">
    <property type="entry name" value="TorD/DmsD_chaperones"/>
</dbReference>
<dbReference type="NCBIfam" id="NF003442">
    <property type="entry name" value="PRK04976.1"/>
    <property type="match status" value="1"/>
</dbReference>
<dbReference type="InterPro" id="IPR036386">
    <property type="entry name" value="HscB_C_sf"/>
</dbReference>
<dbReference type="SUPFAM" id="SSF89155">
    <property type="entry name" value="TorD-like"/>
    <property type="match status" value="1"/>
</dbReference>
<organism evidence="3 4">
    <name type="scientific">Neisseria zalophi</name>
    <dbReference type="NCBI Taxonomy" id="640030"/>
    <lineage>
        <taxon>Bacteria</taxon>
        <taxon>Pseudomonadati</taxon>
        <taxon>Pseudomonadota</taxon>
        <taxon>Betaproteobacteria</taxon>
        <taxon>Neisseriales</taxon>
        <taxon>Neisseriaceae</taxon>
        <taxon>Neisseria</taxon>
    </lineage>
</organism>
<dbReference type="Gene3D" id="1.20.1280.20">
    <property type="entry name" value="HscB, C-terminal domain"/>
    <property type="match status" value="1"/>
</dbReference>
<evidence type="ECO:0000313" key="3">
    <source>
        <dbReference type="EMBL" id="QEY25768.1"/>
    </source>
</evidence>
<keyword evidence="1" id="KW-0963">Cytoplasm</keyword>
<dbReference type="Pfam" id="PF02613">
    <property type="entry name" value="Nitrate_red_del"/>
    <property type="match status" value="1"/>
</dbReference>
<dbReference type="EMBL" id="CP031700">
    <property type="protein sequence ID" value="QEY25768.1"/>
    <property type="molecule type" value="Genomic_DNA"/>
</dbReference>
<keyword evidence="4" id="KW-1185">Reference proteome</keyword>
<dbReference type="InterPro" id="IPR023069">
    <property type="entry name" value="Chaperone_TorD"/>
</dbReference>
<evidence type="ECO:0000313" key="4">
    <source>
        <dbReference type="Proteomes" id="UP000325713"/>
    </source>
</evidence>
<dbReference type="Proteomes" id="UP000325713">
    <property type="component" value="Chromosome"/>
</dbReference>
<gene>
    <name evidence="3" type="primary">torD</name>
    <name evidence="3" type="ORF">D0T92_03920</name>
</gene>
<sequence>MDTTINFKTTFPNVSAQRSSLYAWFADWLALERSNQDLEHYTQENASTLWQTLAACGLEQESQRFQTALSQALTLPDARLELAADFTTLFLLQADICATPYASWYLEENKRLYGDAELKMRQFLKENRLQLNKQFKEPADHLAVFLSLLSHWIAQTATTNQPEVEAKNQALFIREALLVWLPIWAKRTQQIMVKTDVYPALAALLVAFVEADANYLDEQ</sequence>
<dbReference type="KEGG" id="nzl:D0T92_03920"/>
<dbReference type="InterPro" id="IPR036411">
    <property type="entry name" value="TorD-like_sf"/>
</dbReference>